<keyword evidence="4" id="KW-0963">Cytoplasm</keyword>
<evidence type="ECO:0000256" key="3">
    <source>
        <dbReference type="ARBA" id="ARBA00008836"/>
    </source>
</evidence>
<dbReference type="AlphaFoldDB" id="A0A8C7KW72"/>
<evidence type="ECO:0000256" key="4">
    <source>
        <dbReference type="ARBA" id="ARBA00022490"/>
    </source>
</evidence>
<evidence type="ECO:0000313" key="9">
    <source>
        <dbReference type="Proteomes" id="UP000694557"/>
    </source>
</evidence>
<dbReference type="GO" id="GO:0006361">
    <property type="term" value="P:transcription initiation at RNA polymerase I promoter"/>
    <property type="evidence" value="ECO:0007669"/>
    <property type="project" value="TreeGrafter"/>
</dbReference>
<evidence type="ECO:0000256" key="7">
    <source>
        <dbReference type="SAM" id="MobiDB-lite"/>
    </source>
</evidence>
<comment type="similarity">
    <text evidence="3">Belongs to the CAVIN family.</text>
</comment>
<keyword evidence="5" id="KW-0472">Membrane</keyword>
<evidence type="ECO:0000256" key="1">
    <source>
        <dbReference type="ARBA" id="ARBA00004345"/>
    </source>
</evidence>
<comment type="subcellular location">
    <subcellularLocation>
        <location evidence="2">Cytoplasm</location>
    </subcellularLocation>
    <subcellularLocation>
        <location evidence="1">Membrane</location>
        <location evidence="1">Caveola</location>
    </subcellularLocation>
</comment>
<evidence type="ECO:0000313" key="8">
    <source>
        <dbReference type="Ensembl" id="ENSOKIP00005107133.1"/>
    </source>
</evidence>
<dbReference type="GO" id="GO:0005737">
    <property type="term" value="C:cytoplasm"/>
    <property type="evidence" value="ECO:0007669"/>
    <property type="project" value="UniProtKB-SubCell"/>
</dbReference>
<dbReference type="GO" id="GO:0006363">
    <property type="term" value="P:termination of RNA polymerase I transcription"/>
    <property type="evidence" value="ECO:0007669"/>
    <property type="project" value="TreeGrafter"/>
</dbReference>
<keyword evidence="9" id="KW-1185">Reference proteome</keyword>
<reference evidence="8" key="2">
    <citation type="submission" date="2025-09" db="UniProtKB">
        <authorList>
            <consortium name="Ensembl"/>
        </authorList>
    </citation>
    <scope>IDENTIFICATION</scope>
</reference>
<reference evidence="8" key="1">
    <citation type="submission" date="2025-08" db="UniProtKB">
        <authorList>
            <consortium name="Ensembl"/>
        </authorList>
    </citation>
    <scope>IDENTIFICATION</scope>
</reference>
<accession>A0A8C7KW72</accession>
<dbReference type="GO" id="GO:0042134">
    <property type="term" value="F:rRNA primary transcript binding"/>
    <property type="evidence" value="ECO:0007669"/>
    <property type="project" value="TreeGrafter"/>
</dbReference>
<protein>
    <submittedName>
        <fullName evidence="8">Caveolae associated protein 1</fullName>
    </submittedName>
</protein>
<proteinExistence type="inferred from homology"/>
<dbReference type="PANTHER" id="PTHR15240:SF3">
    <property type="entry name" value="CAVEOLAE-ASSOCIATED PROTEIN 1"/>
    <property type="match status" value="1"/>
</dbReference>
<keyword evidence="6" id="KW-0175">Coiled coil</keyword>
<feature type="compositionally biased region" description="Basic and acidic residues" evidence="7">
    <location>
        <begin position="243"/>
        <end position="296"/>
    </location>
</feature>
<feature type="coiled-coil region" evidence="6">
    <location>
        <begin position="132"/>
        <end position="159"/>
    </location>
</feature>
<dbReference type="Proteomes" id="UP000694557">
    <property type="component" value="Unassembled WGS sequence"/>
</dbReference>
<feature type="region of interest" description="Disordered" evidence="7">
    <location>
        <begin position="243"/>
        <end position="303"/>
    </location>
</feature>
<dbReference type="GO" id="GO:0005901">
    <property type="term" value="C:caveola"/>
    <property type="evidence" value="ECO:0007669"/>
    <property type="project" value="UniProtKB-SubCell"/>
</dbReference>
<dbReference type="PANTHER" id="PTHR15240">
    <property type="entry name" value="CAVIN"/>
    <property type="match status" value="1"/>
</dbReference>
<sequence>MADPAGLQQERVALTEVSDDDEEVSLVAAAVQPTTDSDEDDISEEVDLVLATGTKSEAQVNGVMVLTLLDKIIGVVDQIQQTQNGLEARQQDMEKSVSCIQGELAKLSKSHTDTANTVNKMLGKVRKVSVNVKTVRTNLEKQAGQIKKLESNENELLKRRHFKVLIYQDENKAAKASLKSSKVAENVAEGCSVEGGLEQIPEEGGEAALTGLNSDEEVEIEEIIEESRAEKIKRSSKARVDNIKKAFSKEQREKRAQKTKDNLEKTKQKTRDNLEKTRQKTHDKLEKTKHSLEKKMGKLGNKMTPNMERKEKLKGSKEMLKKSLTPDHTVYARSKTTVYRVPPFTFHVKKFRDGEVEVVHTEGTEMEEVAENEALQAGEGDVEVEELVRVVDTPEMSAVLELDEEEEELVRVDTPEMAAFLEVAEDQVAEHLIRLGSKVPVVKTSMKTTSK</sequence>
<organism evidence="8 9">
    <name type="scientific">Oncorhynchus kisutch</name>
    <name type="common">Coho salmon</name>
    <name type="synonym">Salmo kisutch</name>
    <dbReference type="NCBI Taxonomy" id="8019"/>
    <lineage>
        <taxon>Eukaryota</taxon>
        <taxon>Metazoa</taxon>
        <taxon>Chordata</taxon>
        <taxon>Craniata</taxon>
        <taxon>Vertebrata</taxon>
        <taxon>Euteleostomi</taxon>
        <taxon>Actinopterygii</taxon>
        <taxon>Neopterygii</taxon>
        <taxon>Teleostei</taxon>
        <taxon>Protacanthopterygii</taxon>
        <taxon>Salmoniformes</taxon>
        <taxon>Salmonidae</taxon>
        <taxon>Salmoninae</taxon>
        <taxon>Oncorhynchus</taxon>
    </lineage>
</organism>
<dbReference type="Pfam" id="PF15237">
    <property type="entry name" value="PTRF_SDPR"/>
    <property type="match status" value="1"/>
</dbReference>
<gene>
    <name evidence="8" type="primary">CAVIN1</name>
    <name evidence="8" type="synonym">LOC109898426</name>
</gene>
<dbReference type="Ensembl" id="ENSOKIT00005114823.1">
    <property type="protein sequence ID" value="ENSOKIP00005107133.1"/>
    <property type="gene ID" value="ENSOKIG00005047023.1"/>
</dbReference>
<evidence type="ECO:0000256" key="2">
    <source>
        <dbReference type="ARBA" id="ARBA00004496"/>
    </source>
</evidence>
<evidence type="ECO:0000256" key="5">
    <source>
        <dbReference type="ARBA" id="ARBA00023136"/>
    </source>
</evidence>
<dbReference type="InterPro" id="IPR026752">
    <property type="entry name" value="Cavin_fam"/>
</dbReference>
<name>A0A8C7KW72_ONCKI</name>
<dbReference type="GeneTree" id="ENSGT00950000182910"/>
<evidence type="ECO:0000256" key="6">
    <source>
        <dbReference type="SAM" id="Coils"/>
    </source>
</evidence>